<evidence type="ECO:0000256" key="9">
    <source>
        <dbReference type="SAM" id="Phobius"/>
    </source>
</evidence>
<evidence type="ECO:0000313" key="12">
    <source>
        <dbReference type="Proteomes" id="UP000470446"/>
    </source>
</evidence>
<feature type="transmembrane region" description="Helical" evidence="9">
    <location>
        <begin position="525"/>
        <end position="550"/>
    </location>
</feature>
<proteinExistence type="inferred from homology"/>
<dbReference type="GO" id="GO:0005886">
    <property type="term" value="C:plasma membrane"/>
    <property type="evidence" value="ECO:0007669"/>
    <property type="project" value="UniProtKB-SubCell"/>
</dbReference>
<comment type="caution">
    <text evidence="11">The sequence shown here is derived from an EMBL/GenBank/DDBJ whole genome shotgun (WGS) entry which is preliminary data.</text>
</comment>
<feature type="transmembrane region" description="Helical" evidence="9">
    <location>
        <begin position="82"/>
        <end position="101"/>
    </location>
</feature>
<feature type="region of interest" description="Disordered" evidence="8">
    <location>
        <begin position="446"/>
        <end position="473"/>
    </location>
</feature>
<keyword evidence="4 7" id="KW-0812">Transmembrane</keyword>
<evidence type="ECO:0000256" key="2">
    <source>
        <dbReference type="ARBA" id="ARBA00005346"/>
    </source>
</evidence>
<keyword evidence="5 9" id="KW-1133">Transmembrane helix</keyword>
<evidence type="ECO:0000256" key="4">
    <source>
        <dbReference type="ARBA" id="ARBA00022692"/>
    </source>
</evidence>
<feature type="transmembrane region" description="Helical" evidence="9">
    <location>
        <begin position="480"/>
        <end position="499"/>
    </location>
</feature>
<protein>
    <submittedName>
        <fullName evidence="11">NADH dehydrogenase</fullName>
    </submittedName>
</protein>
<feature type="transmembrane region" description="Helical" evidence="9">
    <location>
        <begin position="242"/>
        <end position="265"/>
    </location>
</feature>
<feature type="transmembrane region" description="Helical" evidence="9">
    <location>
        <begin position="166"/>
        <end position="191"/>
    </location>
</feature>
<reference evidence="11 12" key="1">
    <citation type="submission" date="2020-01" db="EMBL/GenBank/DDBJ databases">
        <title>Insect and environment-associated Actinomycetes.</title>
        <authorList>
            <person name="Currrie C."/>
            <person name="Chevrette M."/>
            <person name="Carlson C."/>
            <person name="Stubbendieck R."/>
            <person name="Wendt-Pienkowski E."/>
        </authorList>
    </citation>
    <scope>NUCLEOTIDE SEQUENCE [LARGE SCALE GENOMIC DNA]</scope>
    <source>
        <strain evidence="11 12">SID14163</strain>
    </source>
</reference>
<evidence type="ECO:0000256" key="5">
    <source>
        <dbReference type="ARBA" id="ARBA00022989"/>
    </source>
</evidence>
<evidence type="ECO:0000256" key="8">
    <source>
        <dbReference type="SAM" id="MobiDB-lite"/>
    </source>
</evidence>
<feature type="transmembrane region" description="Helical" evidence="9">
    <location>
        <begin position="571"/>
        <end position="591"/>
    </location>
</feature>
<dbReference type="RefSeq" id="WP_164245426.1">
    <property type="nucleotide sequence ID" value="NZ_JAAGMA010000347.1"/>
</dbReference>
<comment type="subcellular location">
    <subcellularLocation>
        <location evidence="1">Cell membrane</location>
        <topology evidence="1">Multi-pass membrane protein</topology>
    </subcellularLocation>
    <subcellularLocation>
        <location evidence="7">Membrane</location>
        <topology evidence="7">Multi-pass membrane protein</topology>
    </subcellularLocation>
</comment>
<dbReference type="InterPro" id="IPR003918">
    <property type="entry name" value="NADH_UbQ_OxRdtase"/>
</dbReference>
<dbReference type="GO" id="GO:0042773">
    <property type="term" value="P:ATP synthesis coupled electron transport"/>
    <property type="evidence" value="ECO:0007669"/>
    <property type="project" value="InterPro"/>
</dbReference>
<dbReference type="PANTHER" id="PTHR42703:SF1">
    <property type="entry name" value="NA(+)_H(+) ANTIPORTER SUBUNIT D1"/>
    <property type="match status" value="1"/>
</dbReference>
<dbReference type="Proteomes" id="UP000470446">
    <property type="component" value="Unassembled WGS sequence"/>
</dbReference>
<dbReference type="GO" id="GO:0008137">
    <property type="term" value="F:NADH dehydrogenase (ubiquinone) activity"/>
    <property type="evidence" value="ECO:0007669"/>
    <property type="project" value="InterPro"/>
</dbReference>
<evidence type="ECO:0000256" key="1">
    <source>
        <dbReference type="ARBA" id="ARBA00004651"/>
    </source>
</evidence>
<feature type="transmembrane region" description="Helical" evidence="9">
    <location>
        <begin position="138"/>
        <end position="154"/>
    </location>
</feature>
<dbReference type="InterPro" id="IPR050586">
    <property type="entry name" value="CPA3_Na-H_Antiporter_D"/>
</dbReference>
<organism evidence="11 12">
    <name type="scientific">Streptomyces coelicoflavus</name>
    <dbReference type="NCBI Taxonomy" id="285562"/>
    <lineage>
        <taxon>Bacteria</taxon>
        <taxon>Bacillati</taxon>
        <taxon>Actinomycetota</taxon>
        <taxon>Actinomycetes</taxon>
        <taxon>Kitasatosporales</taxon>
        <taxon>Streptomycetaceae</taxon>
        <taxon>Streptomyces</taxon>
    </lineage>
</organism>
<feature type="transmembrane region" description="Helical" evidence="9">
    <location>
        <begin position="411"/>
        <end position="431"/>
    </location>
</feature>
<accession>A0A7K3PIQ7</accession>
<feature type="transmembrane region" description="Helical" evidence="9">
    <location>
        <begin position="311"/>
        <end position="332"/>
    </location>
</feature>
<keyword evidence="6 9" id="KW-0472">Membrane</keyword>
<dbReference type="PRINTS" id="PR01437">
    <property type="entry name" value="NUOXDRDTASE4"/>
</dbReference>
<dbReference type="PANTHER" id="PTHR42703">
    <property type="entry name" value="NADH DEHYDROGENASE"/>
    <property type="match status" value="1"/>
</dbReference>
<evidence type="ECO:0000256" key="3">
    <source>
        <dbReference type="ARBA" id="ARBA00022475"/>
    </source>
</evidence>
<feature type="transmembrane region" description="Helical" evidence="9">
    <location>
        <begin position="338"/>
        <end position="360"/>
    </location>
</feature>
<feature type="transmembrane region" description="Helical" evidence="9">
    <location>
        <begin position="285"/>
        <end position="304"/>
    </location>
</feature>
<name>A0A7K3PIQ7_9ACTN</name>
<evidence type="ECO:0000313" key="11">
    <source>
        <dbReference type="EMBL" id="NEB09868.1"/>
    </source>
</evidence>
<dbReference type="InterPro" id="IPR001750">
    <property type="entry name" value="ND/Mrp_TM"/>
</dbReference>
<evidence type="ECO:0000256" key="6">
    <source>
        <dbReference type="ARBA" id="ARBA00023136"/>
    </source>
</evidence>
<dbReference type="EMBL" id="JAAGMA010000347">
    <property type="protein sequence ID" value="NEB09868.1"/>
    <property type="molecule type" value="Genomic_DNA"/>
</dbReference>
<dbReference type="Pfam" id="PF00361">
    <property type="entry name" value="Proton_antipo_M"/>
    <property type="match status" value="1"/>
</dbReference>
<comment type="similarity">
    <text evidence="2">Belongs to the CPA3 antiporters (TC 2.A.63) subunit D family.</text>
</comment>
<evidence type="ECO:0000259" key="10">
    <source>
        <dbReference type="Pfam" id="PF00361"/>
    </source>
</evidence>
<dbReference type="AlphaFoldDB" id="A0A7K3PIQ7"/>
<evidence type="ECO:0000256" key="7">
    <source>
        <dbReference type="RuleBase" id="RU000320"/>
    </source>
</evidence>
<keyword evidence="3" id="KW-1003">Cell membrane</keyword>
<sequence length="593" mass="60078">MHHLLPLLVAVPLLGAALLAAVGRHVPRFVAESTACAVSAGTAALAVVLLTHSSPPLTEWAGGWEPVDGHSVGIVLTGDGPGLGMAALVSALTLAALAYSWRSFDEPPHGHTGAFPALVLAFQAGMCGFVIAGDLFNAFVWFELMSVVAYALTGHRVEEARAVQGALAFAVVNSLGAYALLMGIALLYARTGELALARIGDALDAQGPPDALVLAGFVLVLTGLLVKAAAVPFQFWLPDAHAVAPTPVCMLLSGVMVELGVFGVWRVYDTVFSGPGGLPAADAERVLTVLGALTAVLGAVMCWHQRHIKRLLAYSTVAHTGLFLLGVGTLTPEGDDGIALYVVGHAGVKAALFACAGILLDRYGSVDEHVLHGRARPLRGVAVMVVAGGLGLAGLPPFGTALGKSVAEEAVGGPLTVLCVLASAVTAAAVLRVAARVFWGLGPAPRDAGGEGTADPDETTGSGEEPETTRRLGRVPDTMTAVPALLLAGALAAGAVPGFGDAVARAVSGATTAGLVHTSVHWTPLGVGLGLLSSVLAVALAAVAVVRPGLLKAPDRVLVLRRLQSGHIGDYVAWLLVGTTVLGVLALPAVLSG</sequence>
<feature type="transmembrane region" description="Helical" evidence="9">
    <location>
        <begin position="113"/>
        <end position="132"/>
    </location>
</feature>
<feature type="domain" description="NADH:quinone oxidoreductase/Mrp antiporter transmembrane" evidence="10">
    <location>
        <begin position="132"/>
        <end position="405"/>
    </location>
</feature>
<feature type="transmembrane region" description="Helical" evidence="9">
    <location>
        <begin position="211"/>
        <end position="230"/>
    </location>
</feature>
<feature type="transmembrane region" description="Helical" evidence="9">
    <location>
        <begin position="381"/>
        <end position="399"/>
    </location>
</feature>
<gene>
    <name evidence="11" type="ORF">G3I32_13505</name>
</gene>